<evidence type="ECO:0000259" key="1">
    <source>
        <dbReference type="Pfam" id="PF04773"/>
    </source>
</evidence>
<dbReference type="PIRSF" id="PIRSF018266">
    <property type="entry name" value="FecR"/>
    <property type="match status" value="1"/>
</dbReference>
<dbReference type="InterPro" id="IPR006860">
    <property type="entry name" value="FecR"/>
</dbReference>
<dbReference type="Pfam" id="PF04773">
    <property type="entry name" value="FecR"/>
    <property type="match status" value="1"/>
</dbReference>
<dbReference type="GO" id="GO:0016989">
    <property type="term" value="F:sigma factor antagonist activity"/>
    <property type="evidence" value="ECO:0007669"/>
    <property type="project" value="TreeGrafter"/>
</dbReference>
<evidence type="ECO:0000259" key="2">
    <source>
        <dbReference type="Pfam" id="PF16220"/>
    </source>
</evidence>
<evidence type="ECO:0000313" key="4">
    <source>
        <dbReference type="Proteomes" id="UP000035017"/>
    </source>
</evidence>
<evidence type="ECO:0000313" key="3">
    <source>
        <dbReference type="EMBL" id="KIQ03701.1"/>
    </source>
</evidence>
<dbReference type="InterPro" id="IPR032623">
    <property type="entry name" value="FecR_N"/>
</dbReference>
<dbReference type="InterPro" id="IPR012373">
    <property type="entry name" value="Ferrdict_sens_TM"/>
</dbReference>
<dbReference type="Gene3D" id="2.60.120.1440">
    <property type="match status" value="1"/>
</dbReference>
<dbReference type="PANTHER" id="PTHR30273">
    <property type="entry name" value="PERIPLASMIC SIGNAL SENSOR AND SIGMA FACTOR ACTIVATOR FECR-RELATED"/>
    <property type="match status" value="1"/>
</dbReference>
<dbReference type="Pfam" id="PF16220">
    <property type="entry name" value="DUF4880"/>
    <property type="match status" value="1"/>
</dbReference>
<sequence>MSPDPDVGTTLSDEALLWIVRLHSGSAVKDDWNRHAEWCATSLAHKRAAVEAQALWDSMSHLQVEASSGFIKLERGKKSVSRRQFLLGCAGLGTAVGIGHAVWSSGVVNRLSADYATSTASSRTVELPDGSRVSLNACSAIDVYFEGALRKVVLRTGQAYFEVAADLNRPFEVIAGDVSVTALGTAFDVSLEQADIGVEVAVVEHAVRIKSGLSSSIQIEAGQKVAIDPSGKIGAVVAQDVSITSAWLDGKYVAEGRSLSEVVAALSKWHSGVILITDSSLQSMTINTVLDLKDPLGSLDALEAGLPIRVRHISNYITLISMV</sequence>
<evidence type="ECO:0008006" key="5">
    <source>
        <dbReference type="Google" id="ProtNLM"/>
    </source>
</evidence>
<feature type="domain" description="FecR protein" evidence="1">
    <location>
        <begin position="114"/>
        <end position="207"/>
    </location>
</feature>
<feature type="domain" description="FecR N-terminal" evidence="2">
    <location>
        <begin position="13"/>
        <end position="55"/>
    </location>
</feature>
<reference evidence="3 4" key="1">
    <citation type="submission" date="2014-12" db="EMBL/GenBank/DDBJ databases">
        <title>16Stimator: statistical estimation of ribosomal gene copy numbers from draft genome assemblies.</title>
        <authorList>
            <person name="Perisin M.A."/>
            <person name="Vetter M."/>
            <person name="Gilbert J.A."/>
            <person name="Bergelson J."/>
        </authorList>
    </citation>
    <scope>NUCLEOTIDE SEQUENCE [LARGE SCALE GENOMIC DNA]</scope>
    <source>
        <strain evidence="3 4">MEJ076</strain>
    </source>
</reference>
<organism evidence="3 4">
    <name type="scientific">Agrobacterium tumefaciens</name>
    <dbReference type="NCBI Taxonomy" id="358"/>
    <lineage>
        <taxon>Bacteria</taxon>
        <taxon>Pseudomonadati</taxon>
        <taxon>Pseudomonadota</taxon>
        <taxon>Alphaproteobacteria</taxon>
        <taxon>Hyphomicrobiales</taxon>
        <taxon>Rhizobiaceae</taxon>
        <taxon>Rhizobium/Agrobacterium group</taxon>
        <taxon>Agrobacterium</taxon>
        <taxon>Agrobacterium tumefaciens complex</taxon>
    </lineage>
</organism>
<protein>
    <recommendedName>
        <fullName evidence="5">FecR family protein</fullName>
    </recommendedName>
</protein>
<dbReference type="Proteomes" id="UP000035017">
    <property type="component" value="Unassembled WGS sequence"/>
</dbReference>
<comment type="caution">
    <text evidence="3">The sequence shown here is derived from an EMBL/GenBank/DDBJ whole genome shotgun (WGS) entry which is preliminary data.</text>
</comment>
<dbReference type="PANTHER" id="PTHR30273:SF2">
    <property type="entry name" value="PROTEIN FECR"/>
    <property type="match status" value="1"/>
</dbReference>
<dbReference type="EMBL" id="JXQV01000006">
    <property type="protein sequence ID" value="KIQ03701.1"/>
    <property type="molecule type" value="Genomic_DNA"/>
</dbReference>
<name>A0A0D0KUT5_AGRTU</name>
<dbReference type="AlphaFoldDB" id="A0A0D0KUT5"/>
<accession>A0A0D0KUT5</accession>
<proteinExistence type="predicted"/>
<gene>
    <name evidence="3" type="ORF">RU07_06710</name>
</gene>